<name>A0A1A0MN80_MYCMU</name>
<evidence type="ECO:0000259" key="6">
    <source>
        <dbReference type="Pfam" id="PF01555"/>
    </source>
</evidence>
<keyword evidence="2 7" id="KW-0489">Methyltransferase</keyword>
<dbReference type="SUPFAM" id="SSF53335">
    <property type="entry name" value="S-adenosyl-L-methionine-dependent methyltransferases"/>
    <property type="match status" value="1"/>
</dbReference>
<keyword evidence="3 7" id="KW-0808">Transferase</keyword>
<comment type="caution">
    <text evidence="7">The sequence shown here is derived from an EMBL/GenBank/DDBJ whole genome shotgun (WGS) entry which is preliminary data.</text>
</comment>
<feature type="region of interest" description="Disordered" evidence="5">
    <location>
        <begin position="218"/>
        <end position="239"/>
    </location>
</feature>
<evidence type="ECO:0000313" key="7">
    <source>
        <dbReference type="EMBL" id="OBA86949.1"/>
    </source>
</evidence>
<dbReference type="InterPro" id="IPR002052">
    <property type="entry name" value="DNA_methylase_N6_adenine_CS"/>
</dbReference>
<sequence length="653" mass="73427">MELEDLELLSKDELIEVISRLQGEAEPGVKLTFPGKATARRITRRVRPRVQRTIAKYGAGPDEERAKNVLIEGDNLQALATLYKERGNVDLILTDPPYNTGGDWRYNDKWDDDPNDPGIGDVVREDDRARHTKWMKFMYPRLLLMKQMLKPSGVLAICIDYRELFHLGQMLDELFGEQNRLAIINWQKITSPKNQDQGVSTATEYVLVYARDEDRVRTGKLPHSEKTASGYVNPDADPKGAWAPSDSTLMGAATHPGQVYGIQNPFTGKLHYPQRGRCWRNERAKMRAAVEEWGVKYEDRDLGDGLRPALVLKGARNPLTEDYAGDPVVAKAQRVVTKRRDRGQWPRYFWRSDQRRQPGHGELRYKTYLAEVAGGVVPTTFWASDVDFSAPAVGTVSWPHPESGTSEIGVKELNAVVGRGHGFDTVKPLQLIRKIITLWCPPSGLVVDPFAGSGTTGHAVLQLNAETGTNRRFILVEQGRPEKGDSYAKTLTANRLQRVIGGHWANGKGVPLEGGYEFRTLTKQVDATALLAMEREEMVDTVIASYFDASRRRGSNLIRVHDSTYAYLVAHNADDEGFYLVWGGVGQNTDLTEDVYEACVAEGQKAELKPVYHIYSRFNLFTTSGVHWYQIPDRILADFGLDVRTESYTDEEQ</sequence>
<evidence type="ECO:0000313" key="8">
    <source>
        <dbReference type="Proteomes" id="UP000093962"/>
    </source>
</evidence>
<dbReference type="PRINTS" id="PR00506">
    <property type="entry name" value="D21N6MTFRASE"/>
</dbReference>
<dbReference type="Proteomes" id="UP000093962">
    <property type="component" value="Unassembled WGS sequence"/>
</dbReference>
<reference evidence="7 8" key="1">
    <citation type="submission" date="2016-06" db="EMBL/GenBank/DDBJ databases">
        <authorList>
            <person name="Kjaerup R.B."/>
            <person name="Dalgaard T.S."/>
            <person name="Juul-Madsen H.R."/>
        </authorList>
    </citation>
    <scope>NUCLEOTIDE SEQUENCE [LARGE SCALE GENOMIC DNA]</scope>
    <source>
        <strain evidence="7 8">1199456.5</strain>
    </source>
</reference>
<dbReference type="GO" id="GO:0032259">
    <property type="term" value="P:methylation"/>
    <property type="evidence" value="ECO:0007669"/>
    <property type="project" value="UniProtKB-KW"/>
</dbReference>
<feature type="domain" description="DNA methylase N-4/N-6" evidence="6">
    <location>
        <begin position="89"/>
        <end position="477"/>
    </location>
</feature>
<dbReference type="EMBL" id="LZSF01000132">
    <property type="protein sequence ID" value="OBA86949.1"/>
    <property type="molecule type" value="Genomic_DNA"/>
</dbReference>
<evidence type="ECO:0000256" key="2">
    <source>
        <dbReference type="ARBA" id="ARBA00022603"/>
    </source>
</evidence>
<evidence type="ECO:0000256" key="4">
    <source>
        <dbReference type="ARBA" id="ARBA00022691"/>
    </source>
</evidence>
<dbReference type="AlphaFoldDB" id="A0A1A0MN80"/>
<gene>
    <name evidence="7" type="ORF">A5642_21185</name>
</gene>
<dbReference type="GO" id="GO:0008170">
    <property type="term" value="F:N-methyltransferase activity"/>
    <property type="evidence" value="ECO:0007669"/>
    <property type="project" value="InterPro"/>
</dbReference>
<dbReference type="GO" id="GO:0003677">
    <property type="term" value="F:DNA binding"/>
    <property type="evidence" value="ECO:0007669"/>
    <property type="project" value="InterPro"/>
</dbReference>
<organism evidence="7 8">
    <name type="scientific">Mycolicibacterium mucogenicum</name>
    <name type="common">Mycobacterium mucogenicum</name>
    <dbReference type="NCBI Taxonomy" id="56689"/>
    <lineage>
        <taxon>Bacteria</taxon>
        <taxon>Bacillati</taxon>
        <taxon>Actinomycetota</taxon>
        <taxon>Actinomycetes</taxon>
        <taxon>Mycobacteriales</taxon>
        <taxon>Mycobacteriaceae</taxon>
        <taxon>Mycolicibacterium</taxon>
    </lineage>
</organism>
<dbReference type="Gene3D" id="3.40.50.150">
    <property type="entry name" value="Vaccinia Virus protein VP39"/>
    <property type="match status" value="1"/>
</dbReference>
<protein>
    <submittedName>
        <fullName evidence="7">DNA methyltransferase</fullName>
    </submittedName>
</protein>
<dbReference type="InterPro" id="IPR002941">
    <property type="entry name" value="DNA_methylase_N4/N6"/>
</dbReference>
<accession>A0A1A0MN80</accession>
<evidence type="ECO:0000256" key="5">
    <source>
        <dbReference type="SAM" id="MobiDB-lite"/>
    </source>
</evidence>
<dbReference type="RefSeq" id="WP_064859145.1">
    <property type="nucleotide sequence ID" value="NZ_LZSF01000132.1"/>
</dbReference>
<proteinExistence type="inferred from homology"/>
<dbReference type="OrthoDB" id="9773060at2"/>
<dbReference type="InterPro" id="IPR029063">
    <property type="entry name" value="SAM-dependent_MTases_sf"/>
</dbReference>
<dbReference type="Pfam" id="PF01555">
    <property type="entry name" value="N6_N4_Mtase"/>
    <property type="match status" value="1"/>
</dbReference>
<evidence type="ECO:0000256" key="3">
    <source>
        <dbReference type="ARBA" id="ARBA00022679"/>
    </source>
</evidence>
<keyword evidence="4" id="KW-0949">S-adenosyl-L-methionine</keyword>
<comment type="similarity">
    <text evidence="1">Belongs to the N(4)/N(6)-methyltransferase family.</text>
</comment>
<dbReference type="InterPro" id="IPR002295">
    <property type="entry name" value="N4/N6-MTase_EcoPI_Mod-like"/>
</dbReference>
<dbReference type="PROSITE" id="PS00092">
    <property type="entry name" value="N6_MTASE"/>
    <property type="match status" value="1"/>
</dbReference>
<evidence type="ECO:0000256" key="1">
    <source>
        <dbReference type="ARBA" id="ARBA00006594"/>
    </source>
</evidence>